<dbReference type="GO" id="GO:0030488">
    <property type="term" value="P:tRNA methylation"/>
    <property type="evidence" value="ECO:0007669"/>
    <property type="project" value="InterPro"/>
</dbReference>
<dbReference type="AlphaFoldDB" id="A0AAJ6QP06"/>
<evidence type="ECO:0000313" key="13">
    <source>
        <dbReference type="RefSeq" id="XP_003739115.1"/>
    </source>
</evidence>
<dbReference type="CTD" id="43170"/>
<feature type="binding site" evidence="9">
    <location>
        <position position="133"/>
    </location>
    <ligand>
        <name>S-adenosyl-L-methionine</name>
        <dbReference type="ChEBI" id="CHEBI:59789"/>
    </ligand>
</feature>
<proteinExistence type="inferred from homology"/>
<dbReference type="EC" id="2.1.1.220" evidence="8"/>
<feature type="binding site" evidence="9">
    <location>
        <position position="179"/>
    </location>
    <ligand>
        <name>S-adenosyl-L-methionine</name>
        <dbReference type="ChEBI" id="CHEBI:59789"/>
    </ligand>
</feature>
<comment type="subcellular location">
    <subcellularLocation>
        <location evidence="1 8">Nucleus</location>
    </subcellularLocation>
</comment>
<evidence type="ECO:0000313" key="12">
    <source>
        <dbReference type="Proteomes" id="UP000694867"/>
    </source>
</evidence>
<accession>A0AAJ6QP06</accession>
<keyword evidence="5 8" id="KW-0819">tRNA processing</keyword>
<evidence type="ECO:0000256" key="9">
    <source>
        <dbReference type="PIRSR" id="PIRSR017269-1"/>
    </source>
</evidence>
<keyword evidence="6 8" id="KW-0539">Nucleus</keyword>
<comment type="similarity">
    <text evidence="8">Belongs to the class I-like SAM-binding methyltransferase superfamily. TRM61 family.</text>
</comment>
<dbReference type="Gene3D" id="3.40.50.150">
    <property type="entry name" value="Vaccinia Virus protein VP39"/>
    <property type="match status" value="1"/>
</dbReference>
<dbReference type="PANTHER" id="PTHR12133">
    <property type="entry name" value="TRNA (ADENINE(58)-N(1))-METHYLTRANSFERASE"/>
    <property type="match status" value="1"/>
</dbReference>
<evidence type="ECO:0000256" key="1">
    <source>
        <dbReference type="ARBA" id="ARBA00004123"/>
    </source>
</evidence>
<evidence type="ECO:0000256" key="6">
    <source>
        <dbReference type="ARBA" id="ARBA00023242"/>
    </source>
</evidence>
<evidence type="ECO:0000256" key="4">
    <source>
        <dbReference type="ARBA" id="ARBA00022691"/>
    </source>
</evidence>
<dbReference type="FunFam" id="3.10.330.20:FF:000002">
    <property type="entry name" value="tRNA (adenine(58)-N(1))-methyltransferase catalytic subunit TRMT61A"/>
    <property type="match status" value="1"/>
</dbReference>
<reference evidence="13" key="1">
    <citation type="submission" date="2025-08" db="UniProtKB">
        <authorList>
            <consortium name="RefSeq"/>
        </authorList>
    </citation>
    <scope>IDENTIFICATION</scope>
</reference>
<dbReference type="GO" id="GO:0005634">
    <property type="term" value="C:nucleus"/>
    <property type="evidence" value="ECO:0007669"/>
    <property type="project" value="UniProtKB-SubCell"/>
</dbReference>
<evidence type="ECO:0000256" key="2">
    <source>
        <dbReference type="ARBA" id="ARBA00022603"/>
    </source>
</evidence>
<dbReference type="InterPro" id="IPR029063">
    <property type="entry name" value="SAM-dependent_MTases_sf"/>
</dbReference>
<evidence type="ECO:0000256" key="7">
    <source>
        <dbReference type="ARBA" id="ARBA00048481"/>
    </source>
</evidence>
<dbReference type="SUPFAM" id="SSF53335">
    <property type="entry name" value="S-adenosyl-L-methionine-dependent methyltransferases"/>
    <property type="match status" value="1"/>
</dbReference>
<dbReference type="GO" id="GO:0160107">
    <property type="term" value="F:tRNA (adenine(58)-N1)-methyltransferase activity"/>
    <property type="evidence" value="ECO:0007669"/>
    <property type="project" value="UniProtKB-EC"/>
</dbReference>
<evidence type="ECO:0000256" key="8">
    <source>
        <dbReference type="PIRNR" id="PIRNR017269"/>
    </source>
</evidence>
<keyword evidence="2 8" id="KW-0489">Methyltransferase</keyword>
<evidence type="ECO:0000259" key="11">
    <source>
        <dbReference type="Pfam" id="PF08704"/>
    </source>
</evidence>
<organism evidence="12 13">
    <name type="scientific">Galendromus occidentalis</name>
    <name type="common">western predatory mite</name>
    <dbReference type="NCBI Taxonomy" id="34638"/>
    <lineage>
        <taxon>Eukaryota</taxon>
        <taxon>Metazoa</taxon>
        <taxon>Ecdysozoa</taxon>
        <taxon>Arthropoda</taxon>
        <taxon>Chelicerata</taxon>
        <taxon>Arachnida</taxon>
        <taxon>Acari</taxon>
        <taxon>Parasitiformes</taxon>
        <taxon>Mesostigmata</taxon>
        <taxon>Gamasina</taxon>
        <taxon>Phytoseioidea</taxon>
        <taxon>Phytoseiidae</taxon>
        <taxon>Typhlodrominae</taxon>
        <taxon>Galendromus</taxon>
    </lineage>
</organism>
<comment type="catalytic activity">
    <reaction evidence="7">
        <text>an adenosine in mRNA + S-adenosyl-L-methionine = an N(1)-methyladenosine in mRNA + S-adenosyl-L-homocysteine + H(+)</text>
        <dbReference type="Rhea" id="RHEA:55392"/>
        <dbReference type="Rhea" id="RHEA-COMP:12414"/>
        <dbReference type="Rhea" id="RHEA-COMP:12415"/>
        <dbReference type="ChEBI" id="CHEBI:15378"/>
        <dbReference type="ChEBI" id="CHEBI:57856"/>
        <dbReference type="ChEBI" id="CHEBI:59789"/>
        <dbReference type="ChEBI" id="CHEBI:74411"/>
        <dbReference type="ChEBI" id="CHEBI:74491"/>
    </reaction>
</comment>
<dbReference type="RefSeq" id="XP_003739115.1">
    <property type="nucleotide sequence ID" value="XM_003739067.2"/>
</dbReference>
<dbReference type="GO" id="GO:0031515">
    <property type="term" value="C:tRNA (m1A) methyltransferase complex"/>
    <property type="evidence" value="ECO:0007669"/>
    <property type="project" value="UniProtKB-UniRule"/>
</dbReference>
<sequence>MSFVEHKECPADGDTVIVYLNFNLFYALTLKAGETFQTKYGALRHNDVIGKPYGSRVPVKNGYVHFLWPTPELWTLSLPHRTQILYARDISLTVFNLDLKPGSIVIESGTGSGSMTHSLARAVAPRGKVFTFDFHQQRSEIAQKEFDAHGLGELVKCAHRDVCADGFGLEGVADAVFLDLPHPWLAVEHAVKALKDSGGRICSFSPCIEQVQKTCDKFRELRCGEITTLECLERPYEIKKIQMAKQSGDPTRGLEYFLGEDGLPFDTTPASEELKLESAEGLGEEQITKKPRGGKTNGARRDPGGDQILTAVPSVNIPGHTGYLTFATFFGRTEANISNCGAVLQDHEGIPDSS</sequence>
<dbReference type="Gene3D" id="3.10.330.20">
    <property type="match status" value="1"/>
</dbReference>
<name>A0AAJ6QP06_9ACAR</name>
<dbReference type="KEGG" id="goe:100900760"/>
<evidence type="ECO:0000256" key="5">
    <source>
        <dbReference type="ARBA" id="ARBA00022694"/>
    </source>
</evidence>
<keyword evidence="3 8" id="KW-0808">Transferase</keyword>
<evidence type="ECO:0000256" key="3">
    <source>
        <dbReference type="ARBA" id="ARBA00022679"/>
    </source>
</evidence>
<dbReference type="PIRSF" id="PIRSF017269">
    <property type="entry name" value="GCD14"/>
    <property type="match status" value="1"/>
</dbReference>
<keyword evidence="4 8" id="KW-0949">S-adenosyl-L-methionine</keyword>
<protein>
    <recommendedName>
        <fullName evidence="8">tRNA (adenine(58)-N(1))-methyltransferase catalytic subunit TRMT61A</fullName>
        <ecNumber evidence="8">2.1.1.220</ecNumber>
    </recommendedName>
</protein>
<dbReference type="InterPro" id="IPR014816">
    <property type="entry name" value="tRNA_MeTrfase_Gcd14"/>
</dbReference>
<dbReference type="GeneID" id="100900760"/>
<dbReference type="Pfam" id="PF14801">
    <property type="entry name" value="TrmI-like_N"/>
    <property type="match status" value="1"/>
</dbReference>
<keyword evidence="12" id="KW-1185">Reference proteome</keyword>
<comment type="function">
    <text evidence="8">Catalytic subunit of tRNA (adenine-N(1)-)-methyltransferase, which catalyzes the formation of N(1)-methyladenine at position 58 (m1A58) in initiator methionyl-tRNA.</text>
</comment>
<comment type="catalytic activity">
    <reaction evidence="8">
        <text>adenosine(58) in tRNA + S-adenosyl-L-methionine = N(1)-methyladenosine(58) in tRNA + S-adenosyl-L-homocysteine + H(+)</text>
        <dbReference type="Rhea" id="RHEA:43152"/>
        <dbReference type="Rhea" id="RHEA-COMP:10365"/>
        <dbReference type="Rhea" id="RHEA-COMP:10366"/>
        <dbReference type="ChEBI" id="CHEBI:15378"/>
        <dbReference type="ChEBI" id="CHEBI:57856"/>
        <dbReference type="ChEBI" id="CHEBI:59789"/>
        <dbReference type="ChEBI" id="CHEBI:74411"/>
        <dbReference type="ChEBI" id="CHEBI:74491"/>
        <dbReference type="EC" id="2.1.1.220"/>
    </reaction>
</comment>
<feature type="binding site" evidence="9">
    <location>
        <position position="161"/>
    </location>
    <ligand>
        <name>S-adenosyl-L-methionine</name>
        <dbReference type="ChEBI" id="CHEBI:59789"/>
    </ligand>
</feature>
<gene>
    <name evidence="13" type="primary">LOC100900760</name>
</gene>
<dbReference type="Proteomes" id="UP000694867">
    <property type="component" value="Unplaced"/>
</dbReference>
<feature type="domain" description="tRNA (adenine(58)-N(1))-methyltransferase catalytic subunit TRM61 C-terminal" evidence="11">
    <location>
        <begin position="62"/>
        <end position="328"/>
    </location>
</feature>
<dbReference type="PANTHER" id="PTHR12133:SF2">
    <property type="entry name" value="TRNA (ADENINE(58)-N(1))-METHYLTRANSFERASE CATALYTIC SUBUNIT TRMT61A"/>
    <property type="match status" value="1"/>
</dbReference>
<dbReference type="Pfam" id="PF08704">
    <property type="entry name" value="GCD14"/>
    <property type="match status" value="1"/>
</dbReference>
<dbReference type="PROSITE" id="PS51620">
    <property type="entry name" value="SAM_TRM61"/>
    <property type="match status" value="1"/>
</dbReference>
<dbReference type="InterPro" id="IPR049470">
    <property type="entry name" value="TRM61_C"/>
</dbReference>
<feature type="region of interest" description="Disordered" evidence="10">
    <location>
        <begin position="278"/>
        <end position="307"/>
    </location>
</feature>
<evidence type="ECO:0000256" key="10">
    <source>
        <dbReference type="SAM" id="MobiDB-lite"/>
    </source>
</evidence>